<organism evidence="2">
    <name type="scientific">Tunturiibacter psychrotolerans</name>
    <dbReference type="NCBI Taxonomy" id="3069686"/>
    <lineage>
        <taxon>Bacteria</taxon>
        <taxon>Pseudomonadati</taxon>
        <taxon>Acidobacteriota</taxon>
        <taxon>Terriglobia</taxon>
        <taxon>Terriglobales</taxon>
        <taxon>Acidobacteriaceae</taxon>
        <taxon>Tunturiibacter</taxon>
    </lineage>
</organism>
<gene>
    <name evidence="2" type="ORF">RBB77_14435</name>
</gene>
<dbReference type="KEGG" id="tpsc:RBB77_14435"/>
<keyword evidence="1" id="KW-0175">Coiled coil</keyword>
<feature type="coiled-coil region" evidence="1">
    <location>
        <begin position="12"/>
        <end position="39"/>
    </location>
</feature>
<reference evidence="2" key="1">
    <citation type="submission" date="2023-08" db="EMBL/GenBank/DDBJ databases">
        <authorList>
            <person name="Messyasz A."/>
            <person name="Mannisto M.K."/>
            <person name="Kerkhof L.J."/>
            <person name="Haggblom M."/>
        </authorList>
    </citation>
    <scope>NUCLEOTIDE SEQUENCE</scope>
    <source>
        <strain evidence="2">X5P6</strain>
    </source>
</reference>
<protein>
    <submittedName>
        <fullName evidence="2">Uncharacterized protein</fullName>
    </submittedName>
</protein>
<dbReference type="RefSeq" id="WP_353062491.1">
    <property type="nucleotide sequence ID" value="NZ_CP132942.1"/>
</dbReference>
<reference evidence="2" key="2">
    <citation type="journal article" date="2024" name="Environ. Microbiol.">
        <title>Genome analysis and description of Tunturibacter gen. nov. expands the diversity of Terriglobia in tundra soils.</title>
        <authorList>
            <person name="Messyasz A."/>
            <person name="Mannisto M.K."/>
            <person name="Kerkhof L.J."/>
            <person name="Haggblom M.M."/>
        </authorList>
    </citation>
    <scope>NUCLEOTIDE SEQUENCE</scope>
    <source>
        <strain evidence="2">X5P6</strain>
    </source>
</reference>
<name>A0AAU7ZLI7_9BACT</name>
<sequence>MYGGQPEWGRNLEAAQQVGAELERAVNEAVAKLKEEENADVVVGLSPIKEKGSGVDIS</sequence>
<evidence type="ECO:0000313" key="2">
    <source>
        <dbReference type="EMBL" id="XCB31646.1"/>
    </source>
</evidence>
<dbReference type="EMBL" id="CP132942">
    <property type="protein sequence ID" value="XCB31646.1"/>
    <property type="molecule type" value="Genomic_DNA"/>
</dbReference>
<dbReference type="AlphaFoldDB" id="A0AAU7ZLI7"/>
<evidence type="ECO:0000256" key="1">
    <source>
        <dbReference type="SAM" id="Coils"/>
    </source>
</evidence>
<accession>A0AAU7ZLI7</accession>
<proteinExistence type="predicted"/>